<evidence type="ECO:0000313" key="19">
    <source>
        <dbReference type="EMBL" id="KAB7507476.1"/>
    </source>
</evidence>
<keyword evidence="5" id="KW-0812">Transmembrane</keyword>
<keyword evidence="12" id="KW-0115">cAMP biosynthesis</keyword>
<comment type="caution">
    <text evidence="19">The sequence shown here is derived from an EMBL/GenBank/DDBJ whole genome shotgun (WGS) entry which is preliminary data.</text>
</comment>
<feature type="region of interest" description="Disordered" evidence="17">
    <location>
        <begin position="823"/>
        <end position="842"/>
    </location>
</feature>
<dbReference type="GO" id="GO:0005886">
    <property type="term" value="C:plasma membrane"/>
    <property type="evidence" value="ECO:0007669"/>
    <property type="project" value="TreeGrafter"/>
</dbReference>
<reference evidence="19 20" key="1">
    <citation type="journal article" date="2019" name="PLoS Biol.">
        <title>Sex chromosomes control vertical transmission of feminizing Wolbachia symbionts in an isopod.</title>
        <authorList>
            <person name="Becking T."/>
            <person name="Chebbi M.A."/>
            <person name="Giraud I."/>
            <person name="Moumen B."/>
            <person name="Laverre T."/>
            <person name="Caubet Y."/>
            <person name="Peccoud J."/>
            <person name="Gilbert C."/>
            <person name="Cordaux R."/>
        </authorList>
    </citation>
    <scope>NUCLEOTIDE SEQUENCE [LARGE SCALE GENOMIC DNA]</scope>
    <source>
        <strain evidence="19">ANa2</strain>
        <tissue evidence="19">Whole body excluding digestive tract and cuticle</tissue>
    </source>
</reference>
<evidence type="ECO:0000256" key="1">
    <source>
        <dbReference type="ARBA" id="ARBA00001593"/>
    </source>
</evidence>
<dbReference type="AlphaFoldDB" id="A0A5N5TMV6"/>
<feature type="compositionally biased region" description="Low complexity" evidence="17">
    <location>
        <begin position="695"/>
        <end position="708"/>
    </location>
</feature>
<name>A0A5N5TMV6_9CRUS</name>
<dbReference type="Proteomes" id="UP000326759">
    <property type="component" value="Unassembled WGS sequence"/>
</dbReference>
<evidence type="ECO:0000256" key="16">
    <source>
        <dbReference type="RuleBase" id="RU000405"/>
    </source>
</evidence>
<protein>
    <recommendedName>
        <fullName evidence="4">adenylate cyclase</fullName>
        <ecNumber evidence="4">4.6.1.1</ecNumber>
    </recommendedName>
</protein>
<gene>
    <name evidence="19" type="primary">acgA</name>
    <name evidence="19" type="ORF">Anas_07499</name>
</gene>
<feature type="non-terminal residue" evidence="19">
    <location>
        <position position="1"/>
    </location>
</feature>
<dbReference type="CDD" id="cd07302">
    <property type="entry name" value="CHD"/>
    <property type="match status" value="1"/>
</dbReference>
<comment type="subcellular location">
    <subcellularLocation>
        <location evidence="3">Membrane</location>
        <topology evidence="3">Multi-pass membrane protein</topology>
    </subcellularLocation>
</comment>
<evidence type="ECO:0000256" key="17">
    <source>
        <dbReference type="SAM" id="MobiDB-lite"/>
    </source>
</evidence>
<evidence type="ECO:0000313" key="20">
    <source>
        <dbReference type="Proteomes" id="UP000326759"/>
    </source>
</evidence>
<dbReference type="Gene3D" id="3.30.70.1230">
    <property type="entry name" value="Nucleotide cyclase"/>
    <property type="match status" value="1"/>
</dbReference>
<evidence type="ECO:0000256" key="13">
    <source>
        <dbReference type="ARBA" id="ARBA00023136"/>
    </source>
</evidence>
<feature type="region of interest" description="Disordered" evidence="17">
    <location>
        <begin position="483"/>
        <end position="518"/>
    </location>
</feature>
<dbReference type="GO" id="GO:0004016">
    <property type="term" value="F:adenylate cyclase activity"/>
    <property type="evidence" value="ECO:0007669"/>
    <property type="project" value="UniProtKB-EC"/>
</dbReference>
<dbReference type="OrthoDB" id="2107370at2759"/>
<dbReference type="EC" id="4.6.1.1" evidence="4"/>
<keyword evidence="8" id="KW-0547">Nucleotide-binding</keyword>
<proteinExistence type="inferred from homology"/>
<evidence type="ECO:0000256" key="7">
    <source>
        <dbReference type="ARBA" id="ARBA00022737"/>
    </source>
</evidence>
<feature type="compositionally biased region" description="Low complexity" evidence="17">
    <location>
        <begin position="483"/>
        <end position="496"/>
    </location>
</feature>
<evidence type="ECO:0000256" key="8">
    <source>
        <dbReference type="ARBA" id="ARBA00022741"/>
    </source>
</evidence>
<evidence type="ECO:0000256" key="14">
    <source>
        <dbReference type="ARBA" id="ARBA00023180"/>
    </source>
</evidence>
<evidence type="ECO:0000256" key="3">
    <source>
        <dbReference type="ARBA" id="ARBA00004141"/>
    </source>
</evidence>
<feature type="region of interest" description="Disordered" evidence="17">
    <location>
        <begin position="907"/>
        <end position="962"/>
    </location>
</feature>
<evidence type="ECO:0000256" key="11">
    <source>
        <dbReference type="ARBA" id="ARBA00022989"/>
    </source>
</evidence>
<dbReference type="InterPro" id="IPR018297">
    <property type="entry name" value="A/G_cyclase_CS"/>
</dbReference>
<dbReference type="InterPro" id="IPR001054">
    <property type="entry name" value="A/G_cyclase"/>
</dbReference>
<keyword evidence="7" id="KW-0677">Repeat</keyword>
<evidence type="ECO:0000256" key="15">
    <source>
        <dbReference type="ARBA" id="ARBA00023239"/>
    </source>
</evidence>
<dbReference type="PANTHER" id="PTHR45627">
    <property type="entry name" value="ADENYLATE CYCLASE TYPE 1"/>
    <property type="match status" value="1"/>
</dbReference>
<evidence type="ECO:0000256" key="12">
    <source>
        <dbReference type="ARBA" id="ARBA00022998"/>
    </source>
</evidence>
<dbReference type="PROSITE" id="PS50125">
    <property type="entry name" value="GUANYLATE_CYCLASE_2"/>
    <property type="match status" value="1"/>
</dbReference>
<feature type="compositionally biased region" description="Basic and acidic residues" evidence="17">
    <location>
        <begin position="497"/>
        <end position="508"/>
    </location>
</feature>
<feature type="compositionally biased region" description="Polar residues" evidence="17">
    <location>
        <begin position="823"/>
        <end position="834"/>
    </location>
</feature>
<keyword evidence="9" id="KW-0067">ATP-binding</keyword>
<evidence type="ECO:0000256" key="6">
    <source>
        <dbReference type="ARBA" id="ARBA00022723"/>
    </source>
</evidence>
<keyword evidence="6" id="KW-0479">Metal-binding</keyword>
<dbReference type="GO" id="GO:0005524">
    <property type="term" value="F:ATP binding"/>
    <property type="evidence" value="ECO:0007669"/>
    <property type="project" value="UniProtKB-KW"/>
</dbReference>
<evidence type="ECO:0000256" key="4">
    <source>
        <dbReference type="ARBA" id="ARBA00012201"/>
    </source>
</evidence>
<feature type="compositionally biased region" description="Basic and acidic residues" evidence="17">
    <location>
        <begin position="907"/>
        <end position="931"/>
    </location>
</feature>
<evidence type="ECO:0000256" key="5">
    <source>
        <dbReference type="ARBA" id="ARBA00022692"/>
    </source>
</evidence>
<feature type="region of interest" description="Disordered" evidence="17">
    <location>
        <begin position="650"/>
        <end position="730"/>
    </location>
</feature>
<comment type="similarity">
    <text evidence="16">Belongs to the adenylyl cyclase class-4/guanylyl cyclase family.</text>
</comment>
<evidence type="ECO:0000259" key="18">
    <source>
        <dbReference type="PROSITE" id="PS50125"/>
    </source>
</evidence>
<dbReference type="SUPFAM" id="SSF55073">
    <property type="entry name" value="Nucleotide cyclase"/>
    <property type="match status" value="1"/>
</dbReference>
<dbReference type="FunFam" id="3.30.70.1230:FF:000001">
    <property type="entry name" value="Adenylate cyclase"/>
    <property type="match status" value="1"/>
</dbReference>
<evidence type="ECO:0000256" key="10">
    <source>
        <dbReference type="ARBA" id="ARBA00022842"/>
    </source>
</evidence>
<organism evidence="19 20">
    <name type="scientific">Armadillidium nasatum</name>
    <dbReference type="NCBI Taxonomy" id="96803"/>
    <lineage>
        <taxon>Eukaryota</taxon>
        <taxon>Metazoa</taxon>
        <taxon>Ecdysozoa</taxon>
        <taxon>Arthropoda</taxon>
        <taxon>Crustacea</taxon>
        <taxon>Multicrustacea</taxon>
        <taxon>Malacostraca</taxon>
        <taxon>Eumalacostraca</taxon>
        <taxon>Peracarida</taxon>
        <taxon>Isopoda</taxon>
        <taxon>Oniscidea</taxon>
        <taxon>Crinocheta</taxon>
        <taxon>Armadillidiidae</taxon>
        <taxon>Armadillidium</taxon>
    </lineage>
</organism>
<dbReference type="Pfam" id="PF00211">
    <property type="entry name" value="Guanylate_cyc"/>
    <property type="match status" value="1"/>
</dbReference>
<feature type="domain" description="Guanylate cyclase" evidence="18">
    <location>
        <begin position="12"/>
        <end position="156"/>
    </location>
</feature>
<feature type="compositionally biased region" description="Polar residues" evidence="17">
    <location>
        <begin position="509"/>
        <end position="518"/>
    </location>
</feature>
<feature type="compositionally biased region" description="Basic and acidic residues" evidence="17">
    <location>
        <begin position="612"/>
        <end position="626"/>
    </location>
</feature>
<dbReference type="EMBL" id="SEYY01000325">
    <property type="protein sequence ID" value="KAB7507476.1"/>
    <property type="molecule type" value="Genomic_DNA"/>
</dbReference>
<accession>A0A5N5TMV6</accession>
<dbReference type="InterPro" id="IPR029787">
    <property type="entry name" value="Nucleotide_cyclase"/>
</dbReference>
<feature type="region of interest" description="Disordered" evidence="17">
    <location>
        <begin position="871"/>
        <end position="891"/>
    </location>
</feature>
<comment type="catalytic activity">
    <reaction evidence="1">
        <text>ATP = 3',5'-cyclic AMP + diphosphate</text>
        <dbReference type="Rhea" id="RHEA:15389"/>
        <dbReference type="ChEBI" id="CHEBI:30616"/>
        <dbReference type="ChEBI" id="CHEBI:33019"/>
        <dbReference type="ChEBI" id="CHEBI:58165"/>
        <dbReference type="EC" id="4.6.1.1"/>
    </reaction>
</comment>
<feature type="region of interest" description="Disordered" evidence="17">
    <location>
        <begin position="1081"/>
        <end position="1100"/>
    </location>
</feature>
<keyword evidence="15 16" id="KW-0456">Lyase</keyword>
<keyword evidence="11" id="KW-1133">Transmembrane helix</keyword>
<comment type="cofactor">
    <cofactor evidence="2">
        <name>Mg(2+)</name>
        <dbReference type="ChEBI" id="CHEBI:18420"/>
    </cofactor>
</comment>
<keyword evidence="14" id="KW-0325">Glycoprotein</keyword>
<dbReference type="GO" id="GO:0006171">
    <property type="term" value="P:cAMP biosynthetic process"/>
    <property type="evidence" value="ECO:0007669"/>
    <property type="project" value="UniProtKB-KW"/>
</dbReference>
<dbReference type="PANTHER" id="PTHR45627:SF26">
    <property type="entry name" value="ADENYLATE CYCLASE TYPE 1"/>
    <property type="match status" value="1"/>
</dbReference>
<sequence>KNLYHQSYNRIGVLFASIPNYHEFYTELDVNNQGKECLRLLNEIISDFDQLLDEERFKSVDKIKTVGSAYMAAVGLMPEMRIKDNDDDSAGFYMSTLVELAFAFREKLGVINADSYNNFSLKVGLNIGPVVAGVIGARKPQYDIWGNTVNVASRMESTGLINHIQVTEDVYNVLKNFPYEFQCRGKIKVKGKGDMTTYFITDRKPITSDISSVPPQIPPHKQPLGNICGGVPTPLSYLPSKNSLQSHSFARPTNLQELNLQISSSREASRNCKVHCYPDQGLCSEPKKVMNKVSHKCLQSNEQEPLLQSVGNSIASACHQPRKERIEVPFSCSDSLQMQHQILSSHCERQHRNAPPSRNNNICCQPKSKALPPDLNFDLEPYWQKHECFHENIKEPIYRGIRAKELKCLDRRKHLNNPLYKGMPNTGKGLVLPQFPQYPHVEEAGIRHKLRNFTRHHSDESLHGSSHKEIYSSRIHSSFDELSSANRSPSLSSSDESFSRTDFSRTDQDSPSPQNTPSLYEEQMKYLCNDSDLLENLGINFKDAFFPDDINKRSSDETSLCLNNLNSMIFTPSWKDAKENNRDNLQKMRRDDVFIPKFSPYIIQDRSKKNKVKSESESKTLPESRHGHNVVSHLKTEVGPRHSLAEEKITSVTSGSESFSRIQSLDKSSRESGMVTPESVIMMPRKRSLTREDYLSNSSRKYSSSQKSLGERLNVESDYDNEPQSLGKVSPKKEWLELEKISDSSQDIKKNKIGSLDRLETKSNSLSGDEKSLEGYNSLQKLIKLQEKHLSIVDECSEKLGLHFDPSKNHKILQLKPISTTVSELPGNKESQNIHPMKDKQEYNLPEEERLVDSEFNEKLKNKHEVEKTKNNFECEAEDGASLMPYSDHPLTDEEDIRTFEEVEQRLADESKEKIKISSKERNFESKKETDGNETSQSEWSEDDDGAASEPLLDRESTGGYTTDDAALEQVSVMNEAGLTDAEGALSDVNSLYNDPQHYDGDMDDTSMSSRASSHIFDNDALITFDSLNAYCDSELDVRHFGAPVPDGFDTEALSDVDLDSSIDPFANMSDMRNIRSVSASITKNFGQPRPDTDDGESDV</sequence>
<feature type="compositionally biased region" description="Polar residues" evidence="17">
    <location>
        <begin position="650"/>
        <end position="666"/>
    </location>
</feature>
<dbReference type="PROSITE" id="PS00452">
    <property type="entry name" value="GUANYLATE_CYCLASE_1"/>
    <property type="match status" value="1"/>
</dbReference>
<evidence type="ECO:0000256" key="2">
    <source>
        <dbReference type="ARBA" id="ARBA00001946"/>
    </source>
</evidence>
<feature type="region of interest" description="Disordered" evidence="17">
    <location>
        <begin position="606"/>
        <end position="628"/>
    </location>
</feature>
<dbReference type="GO" id="GO:0046872">
    <property type="term" value="F:metal ion binding"/>
    <property type="evidence" value="ECO:0007669"/>
    <property type="project" value="UniProtKB-KW"/>
</dbReference>
<keyword evidence="20" id="KW-1185">Reference proteome</keyword>
<keyword evidence="13" id="KW-0472">Membrane</keyword>
<evidence type="ECO:0000256" key="9">
    <source>
        <dbReference type="ARBA" id="ARBA00022840"/>
    </source>
</evidence>
<dbReference type="SMART" id="SM00044">
    <property type="entry name" value="CYCc"/>
    <property type="match status" value="1"/>
</dbReference>
<dbReference type="GO" id="GO:0035556">
    <property type="term" value="P:intracellular signal transduction"/>
    <property type="evidence" value="ECO:0007669"/>
    <property type="project" value="InterPro"/>
</dbReference>
<keyword evidence="10" id="KW-0460">Magnesium</keyword>
<dbReference type="GO" id="GO:0007189">
    <property type="term" value="P:adenylate cyclase-activating G protein-coupled receptor signaling pathway"/>
    <property type="evidence" value="ECO:0007669"/>
    <property type="project" value="TreeGrafter"/>
</dbReference>